<name>A0A1M7TGZ4_9BACT</name>
<protein>
    <submittedName>
        <fullName evidence="1">Uncharacterized protein</fullName>
    </submittedName>
</protein>
<organism evidence="1 2">
    <name type="scientific">Desulfovibrio litoralis DSM 11393</name>
    <dbReference type="NCBI Taxonomy" id="1121455"/>
    <lineage>
        <taxon>Bacteria</taxon>
        <taxon>Pseudomonadati</taxon>
        <taxon>Thermodesulfobacteriota</taxon>
        <taxon>Desulfovibrionia</taxon>
        <taxon>Desulfovibrionales</taxon>
        <taxon>Desulfovibrionaceae</taxon>
        <taxon>Desulfovibrio</taxon>
    </lineage>
</organism>
<evidence type="ECO:0000313" key="2">
    <source>
        <dbReference type="Proteomes" id="UP000186469"/>
    </source>
</evidence>
<dbReference type="RefSeq" id="WP_072697669.1">
    <property type="nucleotide sequence ID" value="NZ_FRDI01000012.1"/>
</dbReference>
<reference evidence="1 2" key="1">
    <citation type="submission" date="2016-12" db="EMBL/GenBank/DDBJ databases">
        <authorList>
            <person name="Song W.-J."/>
            <person name="Kurnit D.M."/>
        </authorList>
    </citation>
    <scope>NUCLEOTIDE SEQUENCE [LARGE SCALE GENOMIC DNA]</scope>
    <source>
        <strain evidence="1 2">DSM 11393</strain>
    </source>
</reference>
<dbReference type="AlphaFoldDB" id="A0A1M7TGZ4"/>
<sequence>MCYFEGYKVDDYYIAFVLEVNGVDVTDLLNLYSAFGRTFKNLESNEAALPLYVKNQFLNWARYSGLNISEIRIYDCINGNILPVPSSINYYENDNALSILWEIDRDIDVVPDQTSYFTWSI</sequence>
<proteinExistence type="predicted"/>
<dbReference type="Proteomes" id="UP000186469">
    <property type="component" value="Unassembled WGS sequence"/>
</dbReference>
<accession>A0A1M7TGZ4</accession>
<dbReference type="STRING" id="1121455.SAMN02745728_01987"/>
<dbReference type="EMBL" id="FRDI01000012">
    <property type="protein sequence ID" value="SHN70007.1"/>
    <property type="molecule type" value="Genomic_DNA"/>
</dbReference>
<keyword evidence="2" id="KW-1185">Reference proteome</keyword>
<gene>
    <name evidence="1" type="ORF">SAMN02745728_01987</name>
</gene>
<evidence type="ECO:0000313" key="1">
    <source>
        <dbReference type="EMBL" id="SHN70007.1"/>
    </source>
</evidence>